<dbReference type="EMBL" id="JARH01001029">
    <property type="protein sequence ID" value="EXF73923.1"/>
    <property type="molecule type" value="Genomic_DNA"/>
</dbReference>
<protein>
    <submittedName>
        <fullName evidence="2">Uncharacterized protein</fullName>
    </submittedName>
</protein>
<dbReference type="AlphaFoldDB" id="A0A010RP84"/>
<name>A0A010RP84_9PEZI</name>
<accession>A0A010RP84</accession>
<dbReference type="HOGENOM" id="CLU_2573746_0_0_1"/>
<organism evidence="2 3">
    <name type="scientific">Colletotrichum fioriniae PJ7</name>
    <dbReference type="NCBI Taxonomy" id="1445577"/>
    <lineage>
        <taxon>Eukaryota</taxon>
        <taxon>Fungi</taxon>
        <taxon>Dikarya</taxon>
        <taxon>Ascomycota</taxon>
        <taxon>Pezizomycotina</taxon>
        <taxon>Sordariomycetes</taxon>
        <taxon>Hypocreomycetidae</taxon>
        <taxon>Glomerellales</taxon>
        <taxon>Glomerellaceae</taxon>
        <taxon>Colletotrichum</taxon>
        <taxon>Colletotrichum acutatum species complex</taxon>
    </lineage>
</organism>
<feature type="chain" id="PRO_5001455939" evidence="1">
    <location>
        <begin position="21"/>
        <end position="73"/>
    </location>
</feature>
<comment type="caution">
    <text evidence="2">The sequence shown here is derived from an EMBL/GenBank/DDBJ whole genome shotgun (WGS) entry which is preliminary data.</text>
</comment>
<sequence>MHFQSLFVFAAAVLVGQAAAQFQTVGSKCAQAPECNKNNIGAACKVTCEDTPGGTRVTNGFCKNGFFGISCTP</sequence>
<feature type="signal peptide" evidence="1">
    <location>
        <begin position="1"/>
        <end position="20"/>
    </location>
</feature>
<evidence type="ECO:0000313" key="3">
    <source>
        <dbReference type="Proteomes" id="UP000020467"/>
    </source>
</evidence>
<proteinExistence type="predicted"/>
<dbReference type="OrthoDB" id="4840111at2759"/>
<keyword evidence="1" id="KW-0732">Signal</keyword>
<keyword evidence="3" id="KW-1185">Reference proteome</keyword>
<evidence type="ECO:0000313" key="2">
    <source>
        <dbReference type="EMBL" id="EXF73923.1"/>
    </source>
</evidence>
<dbReference type="Proteomes" id="UP000020467">
    <property type="component" value="Unassembled WGS sequence"/>
</dbReference>
<dbReference type="eggNOG" id="ENOG502RM35">
    <property type="taxonomic scope" value="Eukaryota"/>
</dbReference>
<gene>
    <name evidence="2" type="ORF">CFIO01_10347</name>
</gene>
<dbReference type="KEGG" id="cfj:CFIO01_10347"/>
<evidence type="ECO:0000256" key="1">
    <source>
        <dbReference type="SAM" id="SignalP"/>
    </source>
</evidence>
<reference evidence="2 3" key="1">
    <citation type="submission" date="2014-02" db="EMBL/GenBank/DDBJ databases">
        <title>The genome sequence of Colletotrichum fioriniae PJ7.</title>
        <authorList>
            <person name="Baroncelli R."/>
            <person name="Thon M.R."/>
        </authorList>
    </citation>
    <scope>NUCLEOTIDE SEQUENCE [LARGE SCALE GENOMIC DNA]</scope>
    <source>
        <strain evidence="2 3">PJ7</strain>
    </source>
</reference>